<dbReference type="Proteomes" id="UP000595140">
    <property type="component" value="Unassembled WGS sequence"/>
</dbReference>
<organism evidence="1 2">
    <name type="scientific">Cuscuta campestris</name>
    <dbReference type="NCBI Taxonomy" id="132261"/>
    <lineage>
        <taxon>Eukaryota</taxon>
        <taxon>Viridiplantae</taxon>
        <taxon>Streptophyta</taxon>
        <taxon>Embryophyta</taxon>
        <taxon>Tracheophyta</taxon>
        <taxon>Spermatophyta</taxon>
        <taxon>Magnoliopsida</taxon>
        <taxon>eudicotyledons</taxon>
        <taxon>Gunneridae</taxon>
        <taxon>Pentapetalae</taxon>
        <taxon>asterids</taxon>
        <taxon>lamiids</taxon>
        <taxon>Solanales</taxon>
        <taxon>Convolvulaceae</taxon>
        <taxon>Cuscuteae</taxon>
        <taxon>Cuscuta</taxon>
        <taxon>Cuscuta subgen. Grammica</taxon>
        <taxon>Cuscuta sect. Cleistogrammica</taxon>
    </lineage>
</organism>
<evidence type="ECO:0000313" key="2">
    <source>
        <dbReference type="Proteomes" id="UP000595140"/>
    </source>
</evidence>
<reference evidence="1 2" key="1">
    <citation type="submission" date="2018-04" db="EMBL/GenBank/DDBJ databases">
        <authorList>
            <person name="Vogel A."/>
        </authorList>
    </citation>
    <scope>NUCLEOTIDE SEQUENCE [LARGE SCALE GENOMIC DNA]</scope>
</reference>
<dbReference type="AlphaFoldDB" id="A0A484LJ73"/>
<sequence length="159" mass="17704">MSTICIPVGRKSEGIRLFVKALNEALKPQEGIVYAEKLLVSPWRAEASASLELTDQIIRVESIEEEHLGFSSISSKLLEQDVTHGSIMPSLTENGLNVGLEETKEAEDEEKKIQMLFQPAFDAYFETIFRAVERQVLEALARTTLLDKLKNGTSSKHVG</sequence>
<dbReference type="EMBL" id="OOIL02001465">
    <property type="protein sequence ID" value="VFQ76018.1"/>
    <property type="molecule type" value="Genomic_DNA"/>
</dbReference>
<proteinExistence type="predicted"/>
<protein>
    <submittedName>
        <fullName evidence="1">Uncharacterized protein</fullName>
    </submittedName>
</protein>
<evidence type="ECO:0000313" key="1">
    <source>
        <dbReference type="EMBL" id="VFQ76018.1"/>
    </source>
</evidence>
<name>A0A484LJ73_9ASTE</name>
<keyword evidence="2" id="KW-1185">Reference proteome</keyword>
<accession>A0A484LJ73</accession>
<gene>
    <name evidence="1" type="ORF">CCAM_LOCUS17794</name>
</gene>